<sequence length="418" mass="48551">MGNTNVTLCLVDYGKAADFFISLSKLDKTRKYIILTHLPSVYIKCKKNKIASRLIHKLSKKSKFFIPVPDLQKTRELALGILTSEEAASLFRYYVNEIRCLEFKFTKIDYLFVWNGQTVAGEVCTFLRNEEKKKTLYFEIANINNRIFVDPWGVNSRSKLNICGEDYLRNFSNNSEDMNYEEWKNKYIEDKRNASSIPQAKNLSEKNLSLLLDYMFTTAFGYKFFSKRSKDNKARVKKRKHQARFEEKELIKDFVFFPGQVHDDTQLILNSKIGNVEAIRKIVELENLPVIVKPHPAGSPEEYSGLSDLINQGRVIISYRNTFELIENAARIYTINSTVGFEAKLLGKEVIFFGRSLYEKFDRESLKNYVKNYLIVADFFSPEGNIPKESIERIYLRADMETLGHDKTDVIESNVLHN</sequence>
<dbReference type="Pfam" id="PF05159">
    <property type="entry name" value="Capsule_synth"/>
    <property type="match status" value="1"/>
</dbReference>
<evidence type="ECO:0000313" key="2">
    <source>
        <dbReference type="Proteomes" id="UP001595640"/>
    </source>
</evidence>
<dbReference type="RefSeq" id="WP_019016775.1">
    <property type="nucleotide sequence ID" value="NZ_BMXD01000007.1"/>
</dbReference>
<keyword evidence="2" id="KW-1185">Reference proteome</keyword>
<dbReference type="InterPro" id="IPR007833">
    <property type="entry name" value="Capsule_polysaccharide_synth"/>
</dbReference>
<protein>
    <submittedName>
        <fullName evidence="1">Polysialyltransferase family glycosyltransferase</fullName>
    </submittedName>
</protein>
<evidence type="ECO:0000313" key="1">
    <source>
        <dbReference type="EMBL" id="MFC3291390.1"/>
    </source>
</evidence>
<dbReference type="Gene3D" id="3.40.50.12580">
    <property type="match status" value="1"/>
</dbReference>
<dbReference type="EMBL" id="JBHRUH010000010">
    <property type="protein sequence ID" value="MFC3291390.1"/>
    <property type="molecule type" value="Genomic_DNA"/>
</dbReference>
<accession>A0ABV7LYW2</accession>
<proteinExistence type="predicted"/>
<name>A0ABV7LYW2_9GAMM</name>
<dbReference type="Proteomes" id="UP001595640">
    <property type="component" value="Unassembled WGS sequence"/>
</dbReference>
<comment type="caution">
    <text evidence="1">The sequence shown here is derived from an EMBL/GenBank/DDBJ whole genome shotgun (WGS) entry which is preliminary data.</text>
</comment>
<dbReference type="InterPro" id="IPR043148">
    <property type="entry name" value="TagF_C"/>
</dbReference>
<gene>
    <name evidence="1" type="ORF">ACFOEI_04855</name>
</gene>
<organism evidence="1 2">
    <name type="scientific">Modicisalibacter luteus</name>
    <dbReference type="NCBI Taxonomy" id="453962"/>
    <lineage>
        <taxon>Bacteria</taxon>
        <taxon>Pseudomonadati</taxon>
        <taxon>Pseudomonadota</taxon>
        <taxon>Gammaproteobacteria</taxon>
        <taxon>Oceanospirillales</taxon>
        <taxon>Halomonadaceae</taxon>
        <taxon>Modicisalibacter</taxon>
    </lineage>
</organism>
<reference evidence="2" key="1">
    <citation type="journal article" date="2019" name="Int. J. Syst. Evol. Microbiol.">
        <title>The Global Catalogue of Microorganisms (GCM) 10K type strain sequencing project: providing services to taxonomists for standard genome sequencing and annotation.</title>
        <authorList>
            <consortium name="The Broad Institute Genomics Platform"/>
            <consortium name="The Broad Institute Genome Sequencing Center for Infectious Disease"/>
            <person name="Wu L."/>
            <person name="Ma J."/>
        </authorList>
    </citation>
    <scope>NUCLEOTIDE SEQUENCE [LARGE SCALE GENOMIC DNA]</scope>
    <source>
        <strain evidence="2">KCTC 12847</strain>
    </source>
</reference>